<dbReference type="GO" id="GO:0016625">
    <property type="term" value="F:oxidoreductase activity, acting on the aldehyde or oxo group of donors, iron-sulfur protein as acceptor"/>
    <property type="evidence" value="ECO:0007669"/>
    <property type="project" value="UniProtKB-ARBA"/>
</dbReference>
<dbReference type="GO" id="GO:0045333">
    <property type="term" value="P:cellular respiration"/>
    <property type="evidence" value="ECO:0007669"/>
    <property type="project" value="UniProtKB-ARBA"/>
</dbReference>
<dbReference type="InterPro" id="IPR029061">
    <property type="entry name" value="THDP-binding"/>
</dbReference>
<dbReference type="CDD" id="cd03375">
    <property type="entry name" value="TPP_OGFOR"/>
    <property type="match status" value="1"/>
</dbReference>
<dbReference type="PANTHER" id="PTHR48084">
    <property type="entry name" value="2-OXOGLUTARATE OXIDOREDUCTASE SUBUNIT KORB-RELATED"/>
    <property type="match status" value="1"/>
</dbReference>
<dbReference type="InterPro" id="IPR051457">
    <property type="entry name" value="2-oxoacid:Fd_oxidoreductase"/>
</dbReference>
<dbReference type="SUPFAM" id="SSF52518">
    <property type="entry name" value="Thiamin diphosphate-binding fold (THDP-binding)"/>
    <property type="match status" value="1"/>
</dbReference>
<evidence type="ECO:0000313" key="3">
    <source>
        <dbReference type="EMBL" id="KEJ91411.1"/>
    </source>
</evidence>
<proteinExistence type="predicted"/>
<dbReference type="Proteomes" id="UP000027665">
    <property type="component" value="Unassembled WGS sequence"/>
</dbReference>
<keyword evidence="1" id="KW-0560">Oxidoreductase</keyword>
<gene>
    <name evidence="3" type="ORF">EH55_09350</name>
</gene>
<dbReference type="GO" id="GO:0030976">
    <property type="term" value="F:thiamine pyrophosphate binding"/>
    <property type="evidence" value="ECO:0007669"/>
    <property type="project" value="InterPro"/>
</dbReference>
<dbReference type="RefSeq" id="WP_037977761.1">
    <property type="nucleotide sequence ID" value="NZ_CAMETI010000001.1"/>
</dbReference>
<dbReference type="OrthoDB" id="9775140at2"/>
<feature type="domain" description="Thiamine pyrophosphate enzyme TPP-binding" evidence="2">
    <location>
        <begin position="52"/>
        <end position="201"/>
    </location>
</feature>
<name>A0A073IPK8_9BACT</name>
<dbReference type="STRING" id="2754.EH55_09350"/>
<keyword evidence="4" id="KW-1185">Reference proteome</keyword>
<dbReference type="Gene3D" id="3.40.50.970">
    <property type="match status" value="1"/>
</dbReference>
<evidence type="ECO:0000313" key="4">
    <source>
        <dbReference type="Proteomes" id="UP000027665"/>
    </source>
</evidence>
<protein>
    <submittedName>
        <fullName evidence="3">2-oxoacid:ferredoxin oxidoreductase subunit beta</fullName>
    </submittedName>
</protein>
<reference evidence="3 4" key="1">
    <citation type="submission" date="2014-04" db="EMBL/GenBank/DDBJ databases">
        <title>Draft Genome Sequence of Synergistes jonesii.</title>
        <authorList>
            <person name="Coil D.A."/>
            <person name="Eisen J.A."/>
            <person name="Holland-Moritz H.E."/>
        </authorList>
    </citation>
    <scope>NUCLEOTIDE SEQUENCE [LARGE SCALE GENOMIC DNA]</scope>
    <source>
        <strain evidence="3 4">78-1</strain>
    </source>
</reference>
<dbReference type="PANTHER" id="PTHR48084:SF1">
    <property type="entry name" value="2-OXOGLUTARATE SYNTHASE SUBUNIT KORB"/>
    <property type="match status" value="1"/>
</dbReference>
<dbReference type="PATRIC" id="fig|2754.20.peg.2454"/>
<accession>A0A073IPK8</accession>
<evidence type="ECO:0000256" key="1">
    <source>
        <dbReference type="ARBA" id="ARBA00023002"/>
    </source>
</evidence>
<organism evidence="3 4">
    <name type="scientific">Synergistes jonesii</name>
    <dbReference type="NCBI Taxonomy" id="2754"/>
    <lineage>
        <taxon>Bacteria</taxon>
        <taxon>Thermotogati</taxon>
        <taxon>Synergistota</taxon>
        <taxon>Synergistia</taxon>
        <taxon>Synergistales</taxon>
        <taxon>Synergistaceae</taxon>
        <taxon>Synergistes</taxon>
    </lineage>
</organism>
<comment type="caution">
    <text evidence="3">The sequence shown here is derived from an EMBL/GenBank/DDBJ whole genome shotgun (WGS) entry which is preliminary data.</text>
</comment>
<dbReference type="eggNOG" id="COG1013">
    <property type="taxonomic scope" value="Bacteria"/>
</dbReference>
<dbReference type="InterPro" id="IPR011766">
    <property type="entry name" value="TPP_enzyme_TPP-bd"/>
</dbReference>
<dbReference type="AlphaFoldDB" id="A0A073IPK8"/>
<sequence length="276" mass="30012">MPREDVKKLLRTKFMPHIWCPGCGHGIIMHAILRAIGDLKIPKEKVCISSGIGCSSRMPGYIDACTLHTAHGRSLAFATGVKMANPELTIVNVMGDGDGTAIGGNHFIHACRRNIGIAAIVMNNNIYGMTGGQASPTTPEGAFAATAPYGSIDPTFDVCKLAAGAGATYVARTTVANPIQCEQFIKNAIEHQKKGFAVVEIVTYCHTQFGRKNKRSRPTDNIKWLKEHTVLKAQADKMTPEELEGKLIVGEFVNIENAREYTDRYNDVIARAQAKN</sequence>
<evidence type="ECO:0000259" key="2">
    <source>
        <dbReference type="Pfam" id="PF02775"/>
    </source>
</evidence>
<dbReference type="EMBL" id="JMKI01000047">
    <property type="protein sequence ID" value="KEJ91411.1"/>
    <property type="molecule type" value="Genomic_DNA"/>
</dbReference>
<dbReference type="Pfam" id="PF02775">
    <property type="entry name" value="TPP_enzyme_C"/>
    <property type="match status" value="1"/>
</dbReference>
<dbReference type="GeneID" id="90984317"/>